<keyword evidence="6" id="KW-0645">Protease</keyword>
<feature type="compositionally biased region" description="Polar residues" evidence="2">
    <location>
        <begin position="1551"/>
        <end position="1572"/>
    </location>
</feature>
<dbReference type="PANTHER" id="PTHR48153:SF2">
    <property type="entry name" value="UFM1-SPECIFIC PROTEASE 2"/>
    <property type="match status" value="1"/>
</dbReference>
<keyword evidence="7" id="KW-1185">Reference proteome</keyword>
<keyword evidence="3" id="KW-1133">Transmembrane helix</keyword>
<feature type="transmembrane region" description="Helical" evidence="3">
    <location>
        <begin position="1392"/>
        <end position="1411"/>
    </location>
</feature>
<feature type="transmembrane region" description="Helical" evidence="3">
    <location>
        <begin position="1273"/>
        <end position="1297"/>
    </location>
</feature>
<dbReference type="PANTHER" id="PTHR48153">
    <property type="entry name" value="UFM1-SPECIFIC PROTEASE 2"/>
    <property type="match status" value="1"/>
</dbReference>
<feature type="transmembrane region" description="Helical" evidence="3">
    <location>
        <begin position="1317"/>
        <end position="1333"/>
    </location>
</feature>
<evidence type="ECO:0000259" key="4">
    <source>
        <dbReference type="Pfam" id="PF07910"/>
    </source>
</evidence>
<reference evidence="5" key="1">
    <citation type="submission" date="2022-10" db="EMBL/GenBank/DDBJ databases">
        <authorList>
            <person name="Chen Y."/>
            <person name="Dougan E. K."/>
            <person name="Chan C."/>
            <person name="Rhodes N."/>
            <person name="Thang M."/>
        </authorList>
    </citation>
    <scope>NUCLEOTIDE SEQUENCE</scope>
</reference>
<organism evidence="5">
    <name type="scientific">Cladocopium goreaui</name>
    <dbReference type="NCBI Taxonomy" id="2562237"/>
    <lineage>
        <taxon>Eukaryota</taxon>
        <taxon>Sar</taxon>
        <taxon>Alveolata</taxon>
        <taxon>Dinophyceae</taxon>
        <taxon>Suessiales</taxon>
        <taxon>Symbiodiniaceae</taxon>
        <taxon>Cladocopium</taxon>
    </lineage>
</organism>
<gene>
    <name evidence="5" type="ORF">C1SCF055_LOCUS33537</name>
</gene>
<dbReference type="Pfam" id="PF07910">
    <property type="entry name" value="Peptidase_C78"/>
    <property type="match status" value="1"/>
</dbReference>
<proteinExistence type="predicted"/>
<evidence type="ECO:0000313" key="6">
    <source>
        <dbReference type="EMBL" id="CAL4795367.1"/>
    </source>
</evidence>
<feature type="transmembrane region" description="Helical" evidence="3">
    <location>
        <begin position="1201"/>
        <end position="1226"/>
    </location>
</feature>
<evidence type="ECO:0000256" key="1">
    <source>
        <dbReference type="ARBA" id="ARBA00022801"/>
    </source>
</evidence>
<dbReference type="GO" id="GO:0071567">
    <property type="term" value="F:deUFMylase activity"/>
    <property type="evidence" value="ECO:0007669"/>
    <property type="project" value="TreeGrafter"/>
</dbReference>
<dbReference type="EMBL" id="CAMXCT030004190">
    <property type="protein sequence ID" value="CAL4795367.1"/>
    <property type="molecule type" value="Genomic_DNA"/>
</dbReference>
<evidence type="ECO:0000256" key="3">
    <source>
        <dbReference type="SAM" id="Phobius"/>
    </source>
</evidence>
<dbReference type="OrthoDB" id="417506at2759"/>
<evidence type="ECO:0000313" key="5">
    <source>
        <dbReference type="EMBL" id="CAI4008055.1"/>
    </source>
</evidence>
<feature type="transmembrane region" description="Helical" evidence="3">
    <location>
        <begin position="1340"/>
        <end position="1359"/>
    </location>
</feature>
<keyword evidence="3" id="KW-0812">Transmembrane</keyword>
<keyword evidence="1" id="KW-0378">Hydrolase</keyword>
<feature type="domain" description="UFSP1/2/DUB catalytic" evidence="4">
    <location>
        <begin position="659"/>
        <end position="839"/>
    </location>
</feature>
<evidence type="ECO:0000256" key="2">
    <source>
        <dbReference type="SAM" id="MobiDB-lite"/>
    </source>
</evidence>
<sequence>MEDQAVTDAATENARLTQASGGLRLGLLSQVARPDTSKMLVFKPALDVVSSRKRQVEGLPPDQKGQEAQLPVMIPKCLQDLLAVLPSRPMKGAKPDVDYLLTVLQTVSIPPVPVKELDTFRYDSLRLLKSEEDRVFMKDDLDEDGEGFFSARATHYRERLQAKRQKVLVEHHTKQASILSARELEGIDPYFPEAVGATSIAAEGARLRKRSMKWLEMAERIPDYEETEFQLSGRSYSKAQKALRRQLQQLRSEGEYPDSKLLSHCATSGMLSEVLEVLESMRSAGVQVPFASNEAALQACVPLGKWQQALSMLEDYWATDSVNPDRVRFRLKGPFAADRDPGEEGKALVAEDAGPFWLIGRQSDEELFIWSVLQCTELAAPPLLPRGLALLGRYCGNDASGGGTVAWREEQQLVLRMEEKELRDWKVGQPSDLLVRSSLEVHVPPSQEEMQLALSAMARDVGTLGTLHYRFPQAAQAPSLVQLKAGLAKGLSLPAELAASGEVIVEVLAAELGATCDRANFVDLDTSGPSTALSRVDFAAYVSKDASLERMAEELAEAAKDQFARVEAEVRAGKVANLSVRCYAPGPVGHAVLLQGTEDAAQRQKLHALLRLPEEPLLVPAAALPPPGQALAQATGKPLNPHKDCGLQPSWWKGRSTKRAFVRGLYEYNHYMQDSFDDNGWGCAYRSLQTCVSWYRMQHYVGSEVAVPSIPEIQRLLKRIDEAHKDLEIGSKKWIGTVEGMYLLQEYLKVDCKMMYMQNASDMASQGAEMLEHLEREGTPIMMCAGMYAYTLVGLCFDSETGEVAYLIVDPHYTGKDDLKAILSKGWVGWKNLDFFEKSTDGSFINCCLPLALGLVLRACRRFGAWAAALQFLDLARNEALSVDSWAYACAMGACLEPSRSRITAAEDAMTLYREFTSTGAPTGWGFWITAACACEEGLLWENAIEILSSTPPSWSILSIRWAQSKKPRAKIAMAEGTSEESYEAIFLIDGSAIGSSRATSATSATCSAHHLDDAERLVACCQQVQERCPSARLRAFVNMEGESALSLGGDRVASLQNLVQWVPLGCDVLDFLLEFARKRASKGQRVNVVSNARSAIDACRDANFNHLGFMFVDGELLMPGLHRTMPTAMPKRSGPTMPRSAPEALRTSGDGPEEWSWPEAMATARCIGPWSVLVLRTLLAASYVGHACYDVITYYDSGFYFMYLTHISLFFQVLCSVFLVAATFLSFRRLQRRQNAAETLQATLGGAAASAVELRAAISDLKHRSDSASAPVTVCIALVLFCLQLPLSFMVVFMYWSLEVPIWSLRPGYKTTYDNLYVHGFQSLGMLITFLFSRIPFRVTHWGWLMVAGVLYNIWTYLQYTMRIGTLDGCAEYPRDECPIYSVFDWHKGGSTLFLGAMLVLVACPTAVAAKKVMSIFGFLGWLRDRFDEDPTALTEWEDTEPGTGYLVRLSVHRCHVIFSMAEQLPASANPLLSAAAGHGPLADFEPEPEFGALGDTQIDEEPSTARFRGLRAAPGDHIDLSFAETQVVEDFAPPTPEAVASAEVKEQMVDTQPEGSQRSQRMASQDSKASAVSWGDSGDADTAAGGRKCTEESFRGT</sequence>
<reference evidence="6 7" key="2">
    <citation type="submission" date="2024-05" db="EMBL/GenBank/DDBJ databases">
        <authorList>
            <person name="Chen Y."/>
            <person name="Shah S."/>
            <person name="Dougan E. K."/>
            <person name="Thang M."/>
            <person name="Chan C."/>
        </authorList>
    </citation>
    <scope>NUCLEOTIDE SEQUENCE [LARGE SCALE GENOMIC DNA]</scope>
</reference>
<feature type="region of interest" description="Disordered" evidence="2">
    <location>
        <begin position="1129"/>
        <end position="1150"/>
    </location>
</feature>
<dbReference type="InterPro" id="IPR011990">
    <property type="entry name" value="TPR-like_helical_dom_sf"/>
</dbReference>
<feature type="compositionally biased region" description="Basic and acidic residues" evidence="2">
    <location>
        <begin position="1590"/>
        <end position="1599"/>
    </location>
</feature>
<dbReference type="EMBL" id="CAMXCT010004190">
    <property type="protein sequence ID" value="CAI4008055.1"/>
    <property type="molecule type" value="Genomic_DNA"/>
</dbReference>
<name>A0A9P1DEB8_9DINO</name>
<dbReference type="InterPro" id="IPR012462">
    <property type="entry name" value="UFSP1/2_DUB_cat"/>
</dbReference>
<accession>A0A9P1DEB8</accession>
<dbReference type="GO" id="GO:0006508">
    <property type="term" value="P:proteolysis"/>
    <property type="evidence" value="ECO:0007669"/>
    <property type="project" value="UniProtKB-KW"/>
</dbReference>
<protein>
    <submittedName>
        <fullName evidence="6">Ufm1-specific protease 2 (UfSP2)</fullName>
    </submittedName>
</protein>
<keyword evidence="3" id="KW-0472">Membrane</keyword>
<dbReference type="Gene3D" id="1.25.40.10">
    <property type="entry name" value="Tetratricopeptide repeat domain"/>
    <property type="match status" value="1"/>
</dbReference>
<dbReference type="EMBL" id="CAMXCT020004190">
    <property type="protein sequence ID" value="CAL1161430.1"/>
    <property type="molecule type" value="Genomic_DNA"/>
</dbReference>
<dbReference type="Proteomes" id="UP001152797">
    <property type="component" value="Unassembled WGS sequence"/>
</dbReference>
<feature type="compositionally biased region" description="Low complexity" evidence="2">
    <location>
        <begin position="1577"/>
        <end position="1588"/>
    </location>
</feature>
<comment type="caution">
    <text evidence="5">The sequence shown here is derived from an EMBL/GenBank/DDBJ whole genome shotgun (WGS) entry which is preliminary data.</text>
</comment>
<feature type="region of interest" description="Disordered" evidence="2">
    <location>
        <begin position="1547"/>
        <end position="1599"/>
    </location>
</feature>
<evidence type="ECO:0000313" key="7">
    <source>
        <dbReference type="Proteomes" id="UP001152797"/>
    </source>
</evidence>
<dbReference type="Gene3D" id="3.90.70.130">
    <property type="match status" value="1"/>
</dbReference>